<proteinExistence type="predicted"/>
<reference evidence="3 4" key="1">
    <citation type="submission" date="2019-09" db="EMBL/GenBank/DDBJ databases">
        <title>NBRP : Genome information of microbial organism related human and environment.</title>
        <authorList>
            <person name="Hattori M."/>
            <person name="Oshima K."/>
            <person name="Inaba H."/>
            <person name="Suda W."/>
            <person name="Sakamoto M."/>
            <person name="Iino T."/>
            <person name="Kitahara M."/>
            <person name="Oshida Y."/>
            <person name="Iida T."/>
            <person name="Kudo T."/>
            <person name="Itoh T."/>
            <person name="Ohkuma M."/>
        </authorList>
    </citation>
    <scope>NUCLEOTIDE SEQUENCE [LARGE SCALE GENOMIC DNA]</scope>
    <source>
        <strain evidence="3 4">Q-1</strain>
    </source>
</reference>
<feature type="chain" id="PRO_5022687642" description="Peptidase S1 domain-containing protein" evidence="1">
    <location>
        <begin position="33"/>
        <end position="247"/>
    </location>
</feature>
<dbReference type="InterPro" id="IPR043504">
    <property type="entry name" value="Peptidase_S1_PA_chymotrypsin"/>
</dbReference>
<dbReference type="AlphaFoldDB" id="A0A5A7N4P8"/>
<evidence type="ECO:0000313" key="4">
    <source>
        <dbReference type="Proteomes" id="UP000324996"/>
    </source>
</evidence>
<feature type="domain" description="Peptidase S1" evidence="2">
    <location>
        <begin position="124"/>
        <end position="157"/>
    </location>
</feature>
<protein>
    <recommendedName>
        <fullName evidence="2">Peptidase S1 domain-containing protein</fullName>
    </recommendedName>
</protein>
<dbReference type="RefSeq" id="WP_150006852.1">
    <property type="nucleotide sequence ID" value="NZ_BKCN01000003.1"/>
</dbReference>
<dbReference type="GO" id="GO:0006508">
    <property type="term" value="P:proteolysis"/>
    <property type="evidence" value="ECO:0007669"/>
    <property type="project" value="InterPro"/>
</dbReference>
<organism evidence="3 4">
    <name type="scientific">Iodidimonas nitroreducens</name>
    <dbReference type="NCBI Taxonomy" id="1236968"/>
    <lineage>
        <taxon>Bacteria</taxon>
        <taxon>Pseudomonadati</taxon>
        <taxon>Pseudomonadota</taxon>
        <taxon>Alphaproteobacteria</taxon>
        <taxon>Iodidimonadales</taxon>
        <taxon>Iodidimonadaceae</taxon>
        <taxon>Iodidimonas</taxon>
    </lineage>
</organism>
<evidence type="ECO:0000256" key="1">
    <source>
        <dbReference type="SAM" id="SignalP"/>
    </source>
</evidence>
<dbReference type="Gene3D" id="2.40.10.10">
    <property type="entry name" value="Trypsin-like serine proteases"/>
    <property type="match status" value="1"/>
</dbReference>
<keyword evidence="4" id="KW-1185">Reference proteome</keyword>
<feature type="signal peptide" evidence="1">
    <location>
        <begin position="1"/>
        <end position="32"/>
    </location>
</feature>
<evidence type="ECO:0000259" key="2">
    <source>
        <dbReference type="Pfam" id="PF00089"/>
    </source>
</evidence>
<dbReference type="Pfam" id="PF00089">
    <property type="entry name" value="Trypsin"/>
    <property type="match status" value="1"/>
</dbReference>
<name>A0A5A7N4P8_9PROT</name>
<sequence length="247" mass="26051">MTFSFHKTLASTITGAALFGAASLLGVPHPLAASPVEAQTKNQSGLDGLFAAKTAQAQKLLLNLGGISNPIRKDGISTSFLGHDVLLRPNVLIAESLGTTDDILDLDGSFENVLGLAFFDLSTGQITGFCSGTLVNARTVISAAHCNRPEGSTEADDRNLGVAVTLGANGIDDINNGNFVLGSSHVTPVEFLRDNFAAGYDITTIALQERITGITPADRDQRPRIGDRGDLCGIWHHGYWFGGKLVF</sequence>
<dbReference type="EMBL" id="BKCN01000003">
    <property type="protein sequence ID" value="GER03252.1"/>
    <property type="molecule type" value="Genomic_DNA"/>
</dbReference>
<dbReference type="SUPFAM" id="SSF50494">
    <property type="entry name" value="Trypsin-like serine proteases"/>
    <property type="match status" value="1"/>
</dbReference>
<dbReference type="InterPro" id="IPR001254">
    <property type="entry name" value="Trypsin_dom"/>
</dbReference>
<accession>A0A5A7N4P8</accession>
<dbReference type="GO" id="GO:0004252">
    <property type="term" value="F:serine-type endopeptidase activity"/>
    <property type="evidence" value="ECO:0007669"/>
    <property type="project" value="InterPro"/>
</dbReference>
<comment type="caution">
    <text evidence="3">The sequence shown here is derived from an EMBL/GenBank/DDBJ whole genome shotgun (WGS) entry which is preliminary data.</text>
</comment>
<dbReference type="InterPro" id="IPR009003">
    <property type="entry name" value="Peptidase_S1_PA"/>
</dbReference>
<dbReference type="Proteomes" id="UP000324996">
    <property type="component" value="Unassembled WGS sequence"/>
</dbReference>
<keyword evidence="1" id="KW-0732">Signal</keyword>
<gene>
    <name evidence="3" type="ORF">JCM17846_09340</name>
</gene>
<evidence type="ECO:0000313" key="3">
    <source>
        <dbReference type="EMBL" id="GER03252.1"/>
    </source>
</evidence>